<dbReference type="EMBL" id="GBRH01254597">
    <property type="protein sequence ID" value="JAD43298.1"/>
    <property type="molecule type" value="Transcribed_RNA"/>
</dbReference>
<reference evidence="1" key="2">
    <citation type="journal article" date="2015" name="Data Brief">
        <title>Shoot transcriptome of the giant reed, Arundo donax.</title>
        <authorList>
            <person name="Barrero R.A."/>
            <person name="Guerrero F.D."/>
            <person name="Moolhuijzen P."/>
            <person name="Goolsby J.A."/>
            <person name="Tidwell J."/>
            <person name="Bellgard S.E."/>
            <person name="Bellgard M.I."/>
        </authorList>
    </citation>
    <scope>NUCLEOTIDE SEQUENCE</scope>
    <source>
        <tissue evidence="1">Shoot tissue taken approximately 20 cm above the soil surface</tissue>
    </source>
</reference>
<dbReference type="AlphaFoldDB" id="A0A0A9A016"/>
<reference evidence="1" key="1">
    <citation type="submission" date="2014-09" db="EMBL/GenBank/DDBJ databases">
        <authorList>
            <person name="Magalhaes I.L.F."/>
            <person name="Oliveira U."/>
            <person name="Santos F.R."/>
            <person name="Vidigal T.H.D.A."/>
            <person name="Brescovit A.D."/>
            <person name="Santos A.J."/>
        </authorList>
    </citation>
    <scope>NUCLEOTIDE SEQUENCE</scope>
    <source>
        <tissue evidence="1">Shoot tissue taken approximately 20 cm above the soil surface</tissue>
    </source>
</reference>
<evidence type="ECO:0000313" key="1">
    <source>
        <dbReference type="EMBL" id="JAD43298.1"/>
    </source>
</evidence>
<accession>A0A0A9A016</accession>
<sequence length="35" mass="4036">MIHVSMYCLDPNKYVHHDEFLKVSSNQQPCSTIIG</sequence>
<organism evidence="1">
    <name type="scientific">Arundo donax</name>
    <name type="common">Giant reed</name>
    <name type="synonym">Donax arundinaceus</name>
    <dbReference type="NCBI Taxonomy" id="35708"/>
    <lineage>
        <taxon>Eukaryota</taxon>
        <taxon>Viridiplantae</taxon>
        <taxon>Streptophyta</taxon>
        <taxon>Embryophyta</taxon>
        <taxon>Tracheophyta</taxon>
        <taxon>Spermatophyta</taxon>
        <taxon>Magnoliopsida</taxon>
        <taxon>Liliopsida</taxon>
        <taxon>Poales</taxon>
        <taxon>Poaceae</taxon>
        <taxon>PACMAD clade</taxon>
        <taxon>Arundinoideae</taxon>
        <taxon>Arundineae</taxon>
        <taxon>Arundo</taxon>
    </lineage>
</organism>
<protein>
    <submittedName>
        <fullName evidence="1">Uncharacterized protein</fullName>
    </submittedName>
</protein>
<name>A0A0A9A016_ARUDO</name>
<proteinExistence type="predicted"/>